<name>A0A1U9VRD0_9RALS</name>
<dbReference type="GO" id="GO:0016787">
    <property type="term" value="F:hydrolase activity"/>
    <property type="evidence" value="ECO:0007669"/>
    <property type="project" value="UniProtKB-KW"/>
</dbReference>
<geneLocation type="plasmid" evidence="1">
    <name>unnamed</name>
</geneLocation>
<keyword evidence="1" id="KW-0378">Hydrolase</keyword>
<organism evidence="1 2">
    <name type="scientific">blood disease bacterium A2-HR MARDI</name>
    <dbReference type="NCBI Taxonomy" id="1944648"/>
    <lineage>
        <taxon>Bacteria</taxon>
        <taxon>Pseudomonadati</taxon>
        <taxon>Pseudomonadota</taxon>
        <taxon>Betaproteobacteria</taxon>
        <taxon>Burkholderiales</taxon>
        <taxon>Burkholderiaceae</taxon>
        <taxon>Ralstonia</taxon>
        <taxon>Ralstonia solanacearum species complex</taxon>
    </lineage>
</organism>
<proteinExistence type="predicted"/>
<dbReference type="Proteomes" id="UP000189628">
    <property type="component" value="Plasmid unnamed"/>
</dbReference>
<evidence type="ECO:0000313" key="2">
    <source>
        <dbReference type="Proteomes" id="UP000189628"/>
    </source>
</evidence>
<dbReference type="Gene3D" id="3.40.50.1820">
    <property type="entry name" value="alpha/beta hydrolase"/>
    <property type="match status" value="1"/>
</dbReference>
<dbReference type="InterPro" id="IPR029058">
    <property type="entry name" value="AB_hydrolase_fold"/>
</dbReference>
<protein>
    <submittedName>
        <fullName evidence="1">Alpha/beta hydrolase</fullName>
    </submittedName>
</protein>
<gene>
    <name evidence="1" type="ORF">B0B51_23025</name>
</gene>
<dbReference type="SUPFAM" id="SSF53474">
    <property type="entry name" value="alpha/beta-Hydrolases"/>
    <property type="match status" value="1"/>
</dbReference>
<dbReference type="EMBL" id="CP019912">
    <property type="protein sequence ID" value="AQW32661.1"/>
    <property type="molecule type" value="Genomic_DNA"/>
</dbReference>
<dbReference type="AlphaFoldDB" id="A0A1U9VRD0"/>
<sequence>MLTISAPRAELPDCGHMMMLEPPDRFCQAILRLLYSCIRQRPFGNARMPASSIQAPDLLEF</sequence>
<keyword evidence="1" id="KW-0614">Plasmid</keyword>
<evidence type="ECO:0000313" key="1">
    <source>
        <dbReference type="EMBL" id="AQW32661.1"/>
    </source>
</evidence>
<reference evidence="1 2" key="1">
    <citation type="submission" date="2017-02" db="EMBL/GenBank/DDBJ databases">
        <title>Blood Disease Bacterium A2-HR MARDI.</title>
        <authorList>
            <person name="Badrun R."/>
            <person name="Abu Bakar N."/>
            <person name="Laboh R."/>
        </authorList>
    </citation>
    <scope>NUCLEOTIDE SEQUENCE [LARGE SCALE GENOMIC DNA]</scope>
    <source>
        <strain evidence="1 2">A2-HR MARDI</strain>
        <plasmid evidence="2">Plasmid</plasmid>
    </source>
</reference>
<accession>A0A1U9VRD0</accession>